<evidence type="ECO:0000256" key="3">
    <source>
        <dbReference type="SAM" id="MobiDB-lite"/>
    </source>
</evidence>
<dbReference type="InterPro" id="IPR016194">
    <property type="entry name" value="SPOC-like_C_dom_sf"/>
</dbReference>
<dbReference type="CDD" id="cd00789">
    <property type="entry name" value="KU_like"/>
    <property type="match status" value="1"/>
</dbReference>
<evidence type="ECO:0000256" key="1">
    <source>
        <dbReference type="ARBA" id="ARBA00023125"/>
    </source>
</evidence>
<keyword evidence="2" id="KW-0233">DNA recombination</keyword>
<organism evidence="5 6">
    <name type="scientific">Chelatococcus sambhunathii</name>
    <dbReference type="NCBI Taxonomy" id="363953"/>
    <lineage>
        <taxon>Bacteria</taxon>
        <taxon>Pseudomonadati</taxon>
        <taxon>Pseudomonadota</taxon>
        <taxon>Alphaproteobacteria</taxon>
        <taxon>Hyphomicrobiales</taxon>
        <taxon>Chelatococcaceae</taxon>
        <taxon>Chelatococcus</taxon>
    </lineage>
</organism>
<feature type="region of interest" description="Disordered" evidence="3">
    <location>
        <begin position="250"/>
        <end position="292"/>
    </location>
</feature>
<proteinExistence type="inferred from homology"/>
<accession>A0ABU1DCD4</accession>
<dbReference type="Gene3D" id="2.40.290.10">
    <property type="match status" value="1"/>
</dbReference>
<feature type="domain" description="Ku" evidence="4">
    <location>
        <begin position="55"/>
        <end position="185"/>
    </location>
</feature>
<comment type="caution">
    <text evidence="5">The sequence shown here is derived from an EMBL/GenBank/DDBJ whole genome shotgun (WGS) entry which is preliminary data.</text>
</comment>
<dbReference type="SMART" id="SM00559">
    <property type="entry name" value="Ku78"/>
    <property type="match status" value="1"/>
</dbReference>
<dbReference type="PIRSF" id="PIRSF006493">
    <property type="entry name" value="Prok_Ku"/>
    <property type="match status" value="1"/>
</dbReference>
<evidence type="ECO:0000259" key="4">
    <source>
        <dbReference type="SMART" id="SM00559"/>
    </source>
</evidence>
<dbReference type="InterPro" id="IPR006164">
    <property type="entry name" value="DNA_bd_Ku70/Ku80"/>
</dbReference>
<comment type="subunit">
    <text evidence="2">Homodimer. Interacts with LigD.</text>
</comment>
<dbReference type="HAMAP" id="MF_01875">
    <property type="entry name" value="Prokaryotic_Ku"/>
    <property type="match status" value="1"/>
</dbReference>
<dbReference type="EMBL" id="JADBEO010000006">
    <property type="protein sequence ID" value="MDR4305763.1"/>
    <property type="molecule type" value="Genomic_DNA"/>
</dbReference>
<evidence type="ECO:0000313" key="5">
    <source>
        <dbReference type="EMBL" id="MDR4305763.1"/>
    </source>
</evidence>
<sequence>MAPRANWKGFLKVGEVACPVALYTAASASDRIAFHTLNRDTGNRVRRQYIDVETGKPVDSEDQVKGYEVSSGEYLMLDKEEVAATIPQSDKTLAVDAFLACSAVDDVYFDKPYYLAPADKAAEEAFALIREGMRAKKVAALARTVLFRRERTLLIRPHGVGLVATTLNFDYEVRSSKDAFEGVPKTKIDAEMLDLARHIISTKRGEYDPSKFDDRYEAALADLVKAKIEGKPIKAKKPKPPAKVTDLMEALRSSARLGGSESSEAAPKKPAARAKSGGARKTAAPAERRKAS</sequence>
<comment type="similarity">
    <text evidence="2">Belongs to the prokaryotic Ku family.</text>
</comment>
<evidence type="ECO:0000256" key="2">
    <source>
        <dbReference type="HAMAP-Rule" id="MF_01875"/>
    </source>
</evidence>
<protein>
    <recommendedName>
        <fullName evidence="2">Non-homologous end joining protein Ku</fullName>
    </recommendedName>
</protein>
<comment type="function">
    <text evidence="2">With LigD forms a non-homologous end joining (NHEJ) DNA repair enzyme, which repairs dsDNA breaks with reduced fidelity. Binds linear dsDNA with 5'- and 3'- overhangs but not closed circular dsDNA nor ssDNA. Recruits and stimulates the ligase activity of LigD.</text>
</comment>
<dbReference type="NCBIfam" id="TIGR02772">
    <property type="entry name" value="Ku_bact"/>
    <property type="match status" value="1"/>
</dbReference>
<keyword evidence="6" id="KW-1185">Reference proteome</keyword>
<feature type="compositionally biased region" description="Low complexity" evidence="3">
    <location>
        <begin position="260"/>
        <end position="284"/>
    </location>
</feature>
<keyword evidence="2" id="KW-0234">DNA repair</keyword>
<dbReference type="InterPro" id="IPR009187">
    <property type="entry name" value="Prok_Ku"/>
</dbReference>
<dbReference type="Pfam" id="PF02735">
    <property type="entry name" value="Ku"/>
    <property type="match status" value="1"/>
</dbReference>
<dbReference type="PANTHER" id="PTHR41251">
    <property type="entry name" value="NON-HOMOLOGOUS END JOINING PROTEIN KU"/>
    <property type="match status" value="1"/>
</dbReference>
<name>A0ABU1DCD4_9HYPH</name>
<keyword evidence="1 2" id="KW-0238">DNA-binding</keyword>
<dbReference type="SUPFAM" id="SSF100939">
    <property type="entry name" value="SPOC domain-like"/>
    <property type="match status" value="1"/>
</dbReference>
<evidence type="ECO:0000313" key="6">
    <source>
        <dbReference type="Proteomes" id="UP001181622"/>
    </source>
</evidence>
<dbReference type="PANTHER" id="PTHR41251:SF1">
    <property type="entry name" value="NON-HOMOLOGOUS END JOINING PROTEIN KU"/>
    <property type="match status" value="1"/>
</dbReference>
<reference evidence="5" key="1">
    <citation type="submission" date="2020-10" db="EMBL/GenBank/DDBJ databases">
        <authorList>
            <person name="Abbas A."/>
            <person name="Razzaq R."/>
            <person name="Waqas M."/>
            <person name="Abbas N."/>
            <person name="Nielsen T.K."/>
            <person name="Hansen L.H."/>
            <person name="Hussain S."/>
            <person name="Shahid M."/>
        </authorList>
    </citation>
    <scope>NUCLEOTIDE SEQUENCE</scope>
    <source>
        <strain evidence="5">S14</strain>
    </source>
</reference>
<keyword evidence="2" id="KW-0227">DNA damage</keyword>
<dbReference type="Proteomes" id="UP001181622">
    <property type="component" value="Unassembled WGS sequence"/>
</dbReference>
<dbReference type="RefSeq" id="WP_309389035.1">
    <property type="nucleotide sequence ID" value="NZ_JADBEO010000006.1"/>
</dbReference>
<gene>
    <name evidence="2" type="primary">ku</name>
    <name evidence="5" type="ORF">IHQ68_03880</name>
</gene>